<sequence length="279" mass="28750">MTIARRLLASALLCTTLAAQAQQGADLAFTFTDFTTWTLFGNATAQNDTPGNGFTYSNLILTPPASGGGMSGAGFAPGALALDFNQSFSFNFHFFIPVSSELRGDGLTFTLSDVAGLGNAGSGLGYEGLSSRSIALAIDTFHFDGKPVSPSLQILSGGSVTPLAATETGLGDAIRDPNYQWYASLSFAPSGLDDHAGTLTGTIEHLDLGTFTVSAAVSFADLGLVGEPVYFGFTAANGLATDSHFVTSAMPVPEPGTWAMLLAGLVLVGGTASRRLRSR</sequence>
<dbReference type="RefSeq" id="WP_310329291.1">
    <property type="nucleotide sequence ID" value="NZ_JAVDXV010000005.1"/>
</dbReference>
<reference evidence="3 4" key="1">
    <citation type="submission" date="2023-07" db="EMBL/GenBank/DDBJ databases">
        <title>Sorghum-associated microbial communities from plants grown in Nebraska, USA.</title>
        <authorList>
            <person name="Schachtman D."/>
        </authorList>
    </citation>
    <scope>NUCLEOTIDE SEQUENCE [LARGE SCALE GENOMIC DNA]</scope>
    <source>
        <strain evidence="3 4">BE316</strain>
    </source>
</reference>
<feature type="domain" description="Ice-binding protein C-terminal" evidence="2">
    <location>
        <begin position="251"/>
        <end position="275"/>
    </location>
</feature>
<dbReference type="SUPFAM" id="SSF49899">
    <property type="entry name" value="Concanavalin A-like lectins/glucanases"/>
    <property type="match status" value="1"/>
</dbReference>
<keyword evidence="1" id="KW-0732">Signal</keyword>
<name>A0ABU2A8L8_9BURK</name>
<organism evidence="3 4">
    <name type="scientific">Roseateles asaccharophilus</name>
    <dbReference type="NCBI Taxonomy" id="582607"/>
    <lineage>
        <taxon>Bacteria</taxon>
        <taxon>Pseudomonadati</taxon>
        <taxon>Pseudomonadota</taxon>
        <taxon>Betaproteobacteria</taxon>
        <taxon>Burkholderiales</taxon>
        <taxon>Sphaerotilaceae</taxon>
        <taxon>Roseateles</taxon>
    </lineage>
</organism>
<dbReference type="Pfam" id="PF07589">
    <property type="entry name" value="PEP-CTERM"/>
    <property type="match status" value="1"/>
</dbReference>
<feature type="signal peptide" evidence="1">
    <location>
        <begin position="1"/>
        <end position="21"/>
    </location>
</feature>
<accession>A0ABU2A8L8</accession>
<comment type="caution">
    <text evidence="3">The sequence shown here is derived from an EMBL/GenBank/DDBJ whole genome shotgun (WGS) entry which is preliminary data.</text>
</comment>
<dbReference type="InterPro" id="IPR013424">
    <property type="entry name" value="Ice-binding_C"/>
</dbReference>
<dbReference type="Proteomes" id="UP001180825">
    <property type="component" value="Unassembled WGS sequence"/>
</dbReference>
<dbReference type="Gene3D" id="2.60.120.200">
    <property type="match status" value="1"/>
</dbReference>
<keyword evidence="4" id="KW-1185">Reference proteome</keyword>
<protein>
    <recommendedName>
        <fullName evidence="2">Ice-binding protein C-terminal domain-containing protein</fullName>
    </recommendedName>
</protein>
<dbReference type="NCBIfam" id="TIGR02595">
    <property type="entry name" value="PEP_CTERM"/>
    <property type="match status" value="1"/>
</dbReference>
<evidence type="ECO:0000313" key="4">
    <source>
        <dbReference type="Proteomes" id="UP001180825"/>
    </source>
</evidence>
<evidence type="ECO:0000256" key="1">
    <source>
        <dbReference type="SAM" id="SignalP"/>
    </source>
</evidence>
<evidence type="ECO:0000313" key="3">
    <source>
        <dbReference type="EMBL" id="MDR7333539.1"/>
    </source>
</evidence>
<evidence type="ECO:0000259" key="2">
    <source>
        <dbReference type="Pfam" id="PF07589"/>
    </source>
</evidence>
<dbReference type="InterPro" id="IPR013320">
    <property type="entry name" value="ConA-like_dom_sf"/>
</dbReference>
<feature type="chain" id="PRO_5045252921" description="Ice-binding protein C-terminal domain-containing protein" evidence="1">
    <location>
        <begin position="22"/>
        <end position="279"/>
    </location>
</feature>
<gene>
    <name evidence="3" type="ORF">J2X21_002681</name>
</gene>
<proteinExistence type="predicted"/>
<dbReference type="EMBL" id="JAVDXV010000005">
    <property type="protein sequence ID" value="MDR7333539.1"/>
    <property type="molecule type" value="Genomic_DNA"/>
</dbReference>